<organism evidence="7 8">
    <name type="scientific">Gomphosphaeria aponina SAG 52.96 = DSM 107014</name>
    <dbReference type="NCBI Taxonomy" id="1521640"/>
    <lineage>
        <taxon>Bacteria</taxon>
        <taxon>Bacillati</taxon>
        <taxon>Cyanobacteriota</taxon>
        <taxon>Cyanophyceae</taxon>
        <taxon>Oscillatoriophycideae</taxon>
        <taxon>Chroococcales</taxon>
        <taxon>Gomphosphaeriaceae</taxon>
        <taxon>Gomphosphaeria</taxon>
    </lineage>
</organism>
<evidence type="ECO:0000313" key="8">
    <source>
        <dbReference type="Proteomes" id="UP000767446"/>
    </source>
</evidence>
<feature type="transmembrane region" description="Helical" evidence="5">
    <location>
        <begin position="198"/>
        <end position="215"/>
    </location>
</feature>
<evidence type="ECO:0000256" key="2">
    <source>
        <dbReference type="ARBA" id="ARBA00007783"/>
    </source>
</evidence>
<name>A0A941GNC8_9CHRO</name>
<evidence type="ECO:0000256" key="5">
    <source>
        <dbReference type="SAM" id="Phobius"/>
    </source>
</evidence>
<accession>A0A941GNC8</accession>
<comment type="similarity">
    <text evidence="2">Belongs to the ABC-2 integral membrane protein family.</text>
</comment>
<sequence length="279" mass="31827">MINKLKPPTEIVIKPPSQSLKLDLREIYRFRHLIGNLVWRDIRVQFDAMYLGAFWATVRPLLMVAVFALFRNLSGANLYVPIPYAVYVYSGLILWFYFIEATTATSKSLEKNASLITKVYYPRVINLIVPAIASLYGLGVAMFPLLCMMLWQGVYPGWRILFLPFVLLQCMLLVNAVGTLFAALSLESKDFDKLLSQILYIGLYISPVIFAPGLIPEKARYLYFLNPIAGTLLAFRSSLFNDFPFPTWQWIYSIIATIVLLAIGLILYQRVEAFIADKL</sequence>
<proteinExistence type="inferred from homology"/>
<feature type="transmembrane region" description="Helical" evidence="5">
    <location>
        <begin position="48"/>
        <end position="70"/>
    </location>
</feature>
<keyword evidence="5" id="KW-1133">Transmembrane helix</keyword>
<dbReference type="InterPro" id="IPR047817">
    <property type="entry name" value="ABC2_TM_bact-type"/>
</dbReference>
<keyword evidence="5" id="KW-0472">Membrane</keyword>
<keyword evidence="4" id="KW-0997">Cell inner membrane</keyword>
<dbReference type="GO" id="GO:0005886">
    <property type="term" value="C:plasma membrane"/>
    <property type="evidence" value="ECO:0007669"/>
    <property type="project" value="UniProtKB-SubCell"/>
</dbReference>
<evidence type="ECO:0000256" key="4">
    <source>
        <dbReference type="ARBA" id="ARBA00022519"/>
    </source>
</evidence>
<feature type="transmembrane region" description="Helical" evidence="5">
    <location>
        <begin position="157"/>
        <end position="186"/>
    </location>
</feature>
<dbReference type="Proteomes" id="UP000767446">
    <property type="component" value="Unassembled WGS sequence"/>
</dbReference>
<gene>
    <name evidence="7" type="ORF">DSM107014_01750</name>
</gene>
<evidence type="ECO:0000256" key="1">
    <source>
        <dbReference type="ARBA" id="ARBA00004429"/>
    </source>
</evidence>
<keyword evidence="4" id="KW-1003">Cell membrane</keyword>
<evidence type="ECO:0000256" key="3">
    <source>
        <dbReference type="ARBA" id="ARBA00022448"/>
    </source>
</evidence>
<dbReference type="PANTHER" id="PTHR30413">
    <property type="entry name" value="INNER MEMBRANE TRANSPORT PERMEASE"/>
    <property type="match status" value="1"/>
</dbReference>
<comment type="caution">
    <text evidence="7">The sequence shown here is derived from an EMBL/GenBank/DDBJ whole genome shotgun (WGS) entry which is preliminary data.</text>
</comment>
<evidence type="ECO:0000313" key="7">
    <source>
        <dbReference type="EMBL" id="MBR8826625.1"/>
    </source>
</evidence>
<dbReference type="EMBL" id="JADQBC010000007">
    <property type="protein sequence ID" value="MBR8826625.1"/>
    <property type="molecule type" value="Genomic_DNA"/>
</dbReference>
<protein>
    <submittedName>
        <fullName evidence="7">ABC transporter permease</fullName>
    </submittedName>
</protein>
<keyword evidence="3" id="KW-0813">Transport</keyword>
<dbReference type="PANTHER" id="PTHR30413:SF8">
    <property type="entry name" value="TRANSPORT PERMEASE PROTEIN"/>
    <property type="match status" value="1"/>
</dbReference>
<feature type="domain" description="ABC transmembrane type-2" evidence="6">
    <location>
        <begin position="51"/>
        <end position="271"/>
    </location>
</feature>
<keyword evidence="5" id="KW-0812">Transmembrane</keyword>
<dbReference type="GO" id="GO:0015920">
    <property type="term" value="P:lipopolysaccharide transport"/>
    <property type="evidence" value="ECO:0007669"/>
    <property type="project" value="TreeGrafter"/>
</dbReference>
<feature type="transmembrane region" description="Helical" evidence="5">
    <location>
        <begin position="82"/>
        <end position="103"/>
    </location>
</feature>
<dbReference type="PROSITE" id="PS51012">
    <property type="entry name" value="ABC_TM2"/>
    <property type="match status" value="1"/>
</dbReference>
<feature type="transmembrane region" description="Helical" evidence="5">
    <location>
        <begin position="250"/>
        <end position="268"/>
    </location>
</feature>
<dbReference type="AlphaFoldDB" id="A0A941GNC8"/>
<comment type="subcellular location">
    <subcellularLocation>
        <location evidence="1">Cell inner membrane</location>
        <topology evidence="1">Multi-pass membrane protein</topology>
    </subcellularLocation>
</comment>
<reference evidence="7" key="1">
    <citation type="submission" date="2021-02" db="EMBL/GenBank/DDBJ databases">
        <title>Metagenome analyses of Stigonema ocellatum DSM 106950, Chlorogloea purpurea SAG 13.99 and Gomphosphaeria aponina DSM 107014.</title>
        <authorList>
            <person name="Marter P."/>
            <person name="Huang S."/>
        </authorList>
    </citation>
    <scope>NUCLEOTIDE SEQUENCE</scope>
    <source>
        <strain evidence="7">JP213</strain>
    </source>
</reference>
<evidence type="ECO:0000259" key="6">
    <source>
        <dbReference type="PROSITE" id="PS51012"/>
    </source>
</evidence>
<feature type="transmembrane region" description="Helical" evidence="5">
    <location>
        <begin position="124"/>
        <end position="151"/>
    </location>
</feature>